<organism evidence="1 2">
    <name type="scientific">Glycomyces rutgersensis</name>
    <dbReference type="NCBI Taxonomy" id="58115"/>
    <lineage>
        <taxon>Bacteria</taxon>
        <taxon>Bacillati</taxon>
        <taxon>Actinomycetota</taxon>
        <taxon>Actinomycetes</taxon>
        <taxon>Glycomycetales</taxon>
        <taxon>Glycomycetaceae</taxon>
        <taxon>Glycomyces</taxon>
    </lineage>
</organism>
<dbReference type="EMBL" id="BAAASX010000029">
    <property type="protein sequence ID" value="GAA2351847.1"/>
    <property type="molecule type" value="Genomic_DNA"/>
</dbReference>
<reference evidence="1 2" key="1">
    <citation type="journal article" date="2019" name="Int. J. Syst. Evol. Microbiol.">
        <title>The Global Catalogue of Microorganisms (GCM) 10K type strain sequencing project: providing services to taxonomists for standard genome sequencing and annotation.</title>
        <authorList>
            <consortium name="The Broad Institute Genomics Platform"/>
            <consortium name="The Broad Institute Genome Sequencing Center for Infectious Disease"/>
            <person name="Wu L."/>
            <person name="Ma J."/>
        </authorList>
    </citation>
    <scope>NUCLEOTIDE SEQUENCE [LARGE SCALE GENOMIC DNA]</scope>
    <source>
        <strain evidence="1 2">JCM 6238</strain>
    </source>
</reference>
<gene>
    <name evidence="1" type="ORF">GCM10010403_51980</name>
</gene>
<sequence>MTTPINADDSGSHRWYIHPVTGERFLSATAALSYIAKHELPAWAATLSAQAAIDAWSRVREAAAIEPCGRKGNDACGQCRTCVAGWLANRHNVVRDTASDLGSRFHQAIDNQVKIGPGCYVDADVQPFLDAYNEWAKLARPVFRGAEMTVINRRLGYAGTLDAVNFFSVKSTLPKKMQHLKRRTVLVDYKTGKTVGAPHAWQLNAYRFAEAILLPDGTELPMPRIGTGLILHVRPKSEGGVKMREAFLTSQNFKRFVHALRIAEAMMSPLGESLSRPAYFPTPKEA</sequence>
<evidence type="ECO:0000313" key="2">
    <source>
        <dbReference type="Proteomes" id="UP001501584"/>
    </source>
</evidence>
<keyword evidence="2" id="KW-1185">Reference proteome</keyword>
<proteinExistence type="predicted"/>
<protein>
    <recommendedName>
        <fullName evidence="3">PD-(D/E)XK nuclease superfamily protein</fullName>
    </recommendedName>
</protein>
<dbReference type="Proteomes" id="UP001501584">
    <property type="component" value="Unassembled WGS sequence"/>
</dbReference>
<evidence type="ECO:0008006" key="3">
    <source>
        <dbReference type="Google" id="ProtNLM"/>
    </source>
</evidence>
<accession>A0ABN3GHL3</accession>
<dbReference type="RefSeq" id="WP_310283711.1">
    <property type="nucleotide sequence ID" value="NZ_BAAASX010000029.1"/>
</dbReference>
<evidence type="ECO:0000313" key="1">
    <source>
        <dbReference type="EMBL" id="GAA2351847.1"/>
    </source>
</evidence>
<comment type="caution">
    <text evidence="1">The sequence shown here is derived from an EMBL/GenBank/DDBJ whole genome shotgun (WGS) entry which is preliminary data.</text>
</comment>
<name>A0ABN3GHL3_9ACTN</name>